<dbReference type="Gene3D" id="3.40.50.300">
    <property type="entry name" value="P-loop containing nucleotide triphosphate hydrolases"/>
    <property type="match status" value="2"/>
</dbReference>
<evidence type="ECO:0000256" key="4">
    <source>
        <dbReference type="ARBA" id="ARBA00023136"/>
    </source>
</evidence>
<comment type="subcellular location">
    <subcellularLocation>
        <location evidence="1">Cell membrane</location>
        <topology evidence="1">Multi-pass membrane protein</topology>
    </subcellularLocation>
</comment>
<dbReference type="InterPro" id="IPR027417">
    <property type="entry name" value="P-loop_NTPase"/>
</dbReference>
<organism evidence="8 9">
    <name type="scientific">Albimonas pacifica</name>
    <dbReference type="NCBI Taxonomy" id="1114924"/>
    <lineage>
        <taxon>Bacteria</taxon>
        <taxon>Pseudomonadati</taxon>
        <taxon>Pseudomonadota</taxon>
        <taxon>Alphaproteobacteria</taxon>
        <taxon>Rhodobacterales</taxon>
        <taxon>Paracoccaceae</taxon>
        <taxon>Albimonas</taxon>
    </lineage>
</organism>
<evidence type="ECO:0000256" key="1">
    <source>
        <dbReference type="ARBA" id="ARBA00004651"/>
    </source>
</evidence>
<keyword evidence="9" id="KW-1185">Reference proteome</keyword>
<dbReference type="STRING" id="1114924.SAMN05216258_10434"/>
<dbReference type="CDD" id="cd07346">
    <property type="entry name" value="ABC_6TM_exporters"/>
    <property type="match status" value="1"/>
</dbReference>
<gene>
    <name evidence="8" type="ORF">SAMN05216258_10434</name>
</gene>
<evidence type="ECO:0000256" key="2">
    <source>
        <dbReference type="ARBA" id="ARBA00022692"/>
    </source>
</evidence>
<keyword evidence="8" id="KW-0547">Nucleotide-binding</keyword>
<dbReference type="InterPro" id="IPR039421">
    <property type="entry name" value="Type_1_exporter"/>
</dbReference>
<dbReference type="RefSeq" id="WP_092859348.1">
    <property type="nucleotide sequence ID" value="NZ_FOQH01000004.1"/>
</dbReference>
<evidence type="ECO:0000256" key="5">
    <source>
        <dbReference type="SAM" id="MobiDB-lite"/>
    </source>
</evidence>
<protein>
    <submittedName>
        <fullName evidence="8">Putative ABC transport system ATP-binding protein</fullName>
    </submittedName>
</protein>
<keyword evidence="4 6" id="KW-0472">Membrane</keyword>
<accession>A0A1I3F2Z1</accession>
<dbReference type="GO" id="GO:0005886">
    <property type="term" value="C:plasma membrane"/>
    <property type="evidence" value="ECO:0007669"/>
    <property type="project" value="UniProtKB-SubCell"/>
</dbReference>
<dbReference type="Proteomes" id="UP000199377">
    <property type="component" value="Unassembled WGS sequence"/>
</dbReference>
<feature type="transmembrane region" description="Helical" evidence="6">
    <location>
        <begin position="266"/>
        <end position="293"/>
    </location>
</feature>
<dbReference type="Gene3D" id="1.20.1560.10">
    <property type="entry name" value="ABC transporter type 1, transmembrane domain"/>
    <property type="match status" value="1"/>
</dbReference>
<dbReference type="EMBL" id="FOQH01000004">
    <property type="protein sequence ID" value="SFI05577.1"/>
    <property type="molecule type" value="Genomic_DNA"/>
</dbReference>
<dbReference type="SUPFAM" id="SSF52540">
    <property type="entry name" value="P-loop containing nucleoside triphosphate hydrolases"/>
    <property type="match status" value="2"/>
</dbReference>
<feature type="region of interest" description="Disordered" evidence="5">
    <location>
        <begin position="832"/>
        <end position="857"/>
    </location>
</feature>
<keyword evidence="2 6" id="KW-0812">Transmembrane</keyword>
<feature type="transmembrane region" description="Helical" evidence="6">
    <location>
        <begin position="18"/>
        <end position="35"/>
    </location>
</feature>
<keyword evidence="8" id="KW-0067">ATP-binding</keyword>
<dbReference type="InterPro" id="IPR011527">
    <property type="entry name" value="ABC1_TM_dom"/>
</dbReference>
<keyword evidence="3 6" id="KW-1133">Transmembrane helix</keyword>
<evidence type="ECO:0000259" key="7">
    <source>
        <dbReference type="PROSITE" id="PS50929"/>
    </source>
</evidence>
<sequence>MAEKMTRFVWRHSARDQLVLLFFTLLTFPIIWITLELPKTIINEAISGTEFPQEFFGVPLEQTQYLIALCFAYLLAISVNNGVKYAQNVQRGILGERMLRRMRFDLYRRVMGRPLSRLKGTSPGELVQMISAELAPIGDFVGAIISTPVSQGGSFLVYLAFIIVQNPLIGAAALCLYPVQAWLVPKLQARVIAMIRVRLANIRAMAREIDESIDGATEIRALRARRWHMAIVSRQLYDNYVIRRRIFLLKNLIKFVNNVANHLTPFFIFLIGGWFVIHGQLDVGALTAVLIAYKDLAAPWKELLRFYQDYSDMNARYNSVMENFAEDGEPAPLLDSAPVGPHALALHGAPVDGLSGPVDAHAPMGATTSVVGEDALARSSLLQALSGLVDGHSGDHWTAGTPILYRTAAYVPADPRIFAGSMRDNLVHGLLFRPVAPGDDPEHGARRREAEMTGAPADDIADEWIDPVEAGYADAEAVEARIQRLVQVLGLEDDLYAIGLMSRFDPEQAPALAARLVDLRRAIAGSEELGEMREDFIDHWQADRYNPNASVGENLFFALPLDPELRWSDFAEDRAVLRALDEAGVRQMMVEIGLDLCETLLSLFEGVAADSDLFKRYGLFPRSETATIEGILRLGRQRGADKLNRAAQARMIAIAFGYSSTRYRLGVLRGTERVHVLLDARPKLREFAARDPRFAPFDPDAFHPAFTMAENIFFGPVKLERRDSWAPFRDRVDALVAELGLRELILRAGLAQPLGGGGASLNAMQRRRMGLARALMKNPGALVLDGIAAGEAEADAALRALLRQELNGGALIYGTDREAAAQAADHVIRIDRQGRVTQEDGAGEDPAAVDGARDGGR</sequence>
<dbReference type="PANTHER" id="PTHR24221">
    <property type="entry name" value="ATP-BINDING CASSETTE SUB-FAMILY B"/>
    <property type="match status" value="1"/>
</dbReference>
<dbReference type="GO" id="GO:0034040">
    <property type="term" value="F:ATPase-coupled lipid transmembrane transporter activity"/>
    <property type="evidence" value="ECO:0007669"/>
    <property type="project" value="TreeGrafter"/>
</dbReference>
<evidence type="ECO:0000256" key="3">
    <source>
        <dbReference type="ARBA" id="ARBA00022989"/>
    </source>
</evidence>
<evidence type="ECO:0000256" key="6">
    <source>
        <dbReference type="SAM" id="Phobius"/>
    </source>
</evidence>
<dbReference type="GO" id="GO:0140359">
    <property type="term" value="F:ABC-type transporter activity"/>
    <property type="evidence" value="ECO:0007669"/>
    <property type="project" value="InterPro"/>
</dbReference>
<feature type="transmembrane region" description="Helical" evidence="6">
    <location>
        <begin position="65"/>
        <end position="83"/>
    </location>
</feature>
<proteinExistence type="predicted"/>
<dbReference type="GO" id="GO:0005524">
    <property type="term" value="F:ATP binding"/>
    <property type="evidence" value="ECO:0007669"/>
    <property type="project" value="UniProtKB-KW"/>
</dbReference>
<dbReference type="PANTHER" id="PTHR24221:SF654">
    <property type="entry name" value="ATP-BINDING CASSETTE SUB-FAMILY B MEMBER 6"/>
    <property type="match status" value="1"/>
</dbReference>
<evidence type="ECO:0000313" key="9">
    <source>
        <dbReference type="Proteomes" id="UP000199377"/>
    </source>
</evidence>
<dbReference type="InterPro" id="IPR036640">
    <property type="entry name" value="ABC1_TM_sf"/>
</dbReference>
<dbReference type="OrthoDB" id="9760920at2"/>
<dbReference type="AlphaFoldDB" id="A0A1I3F2Z1"/>
<name>A0A1I3F2Z1_9RHOB</name>
<reference evidence="9" key="1">
    <citation type="submission" date="2016-10" db="EMBL/GenBank/DDBJ databases">
        <authorList>
            <person name="Varghese N."/>
            <person name="Submissions S."/>
        </authorList>
    </citation>
    <scope>NUCLEOTIDE SEQUENCE [LARGE SCALE GENOMIC DNA]</scope>
    <source>
        <strain evidence="9">CGMCC 1.11030</strain>
    </source>
</reference>
<feature type="domain" description="ABC transmembrane type-1" evidence="7">
    <location>
        <begin position="39"/>
        <end position="312"/>
    </location>
</feature>
<dbReference type="Pfam" id="PF00664">
    <property type="entry name" value="ABC_membrane"/>
    <property type="match status" value="1"/>
</dbReference>
<dbReference type="SUPFAM" id="SSF90123">
    <property type="entry name" value="ABC transporter transmembrane region"/>
    <property type="match status" value="1"/>
</dbReference>
<dbReference type="PROSITE" id="PS50929">
    <property type="entry name" value="ABC_TM1F"/>
    <property type="match status" value="1"/>
</dbReference>
<evidence type="ECO:0000313" key="8">
    <source>
        <dbReference type="EMBL" id="SFI05577.1"/>
    </source>
</evidence>